<dbReference type="EMBL" id="NXII01000005">
    <property type="protein sequence ID" value="RXI41997.1"/>
    <property type="molecule type" value="Genomic_DNA"/>
</dbReference>
<dbReference type="InterPro" id="IPR011990">
    <property type="entry name" value="TPR-like_helical_dom_sf"/>
</dbReference>
<dbReference type="RefSeq" id="WP_129013217.1">
    <property type="nucleotide sequence ID" value="NZ_CBCSEI010000005.1"/>
</dbReference>
<dbReference type="PROSITE" id="PS50005">
    <property type="entry name" value="TPR"/>
    <property type="match status" value="1"/>
</dbReference>
<dbReference type="InterPro" id="IPR051012">
    <property type="entry name" value="CellSynth/LPSAsmb/PSIAsmb"/>
</dbReference>
<dbReference type="PANTHER" id="PTHR45586:SF1">
    <property type="entry name" value="LIPOPOLYSACCHARIDE ASSEMBLY PROTEIN B"/>
    <property type="match status" value="1"/>
</dbReference>
<name>A0A6M8NLX2_9BACT</name>
<evidence type="ECO:0000256" key="1">
    <source>
        <dbReference type="ARBA" id="ARBA00022737"/>
    </source>
</evidence>
<reference evidence="3 4" key="1">
    <citation type="submission" date="2017-09" db="EMBL/GenBank/DDBJ databases">
        <title>Genomics of the genus Arcobacter.</title>
        <authorList>
            <person name="Perez-Cataluna A."/>
            <person name="Figueras M.J."/>
            <person name="Salas-Masso N."/>
        </authorList>
    </citation>
    <scope>NUCLEOTIDE SEQUENCE [LARGE SCALE GENOMIC DNA]</scope>
    <source>
        <strain evidence="3 4">CECT 7834</strain>
    </source>
</reference>
<gene>
    <name evidence="3" type="ORF">CP963_05395</name>
</gene>
<proteinExistence type="predicted"/>
<sequence>MKIFLIILFLSIYLKANVFLDDFYSYQANKFYEKKEYETTLKYLEKIENKNSKIFYSMGNILYIQGKYEEAIDYYEKVKDLELKHQINHNMANSYVKLQNYEKAIEFYKKALEYKNDEKTKYNLELIKLKKEEIDKENQRSLIKETCPVKSFGALVELHEDTIFDRFNFDEDKPMYKAKIDETKENIVSNIKSDDMQRDIVLDEKDNNIKSQKAKFELNPYFEQKWDKNIQEDSLKTLFVPLEKGVISDNKKPW</sequence>
<dbReference type="InterPro" id="IPR019734">
    <property type="entry name" value="TPR_rpt"/>
</dbReference>
<evidence type="ECO:0000313" key="3">
    <source>
        <dbReference type="EMBL" id="RXI41997.1"/>
    </source>
</evidence>
<keyword evidence="1" id="KW-0677">Repeat</keyword>
<keyword evidence="4" id="KW-1185">Reference proteome</keyword>
<dbReference type="AlphaFoldDB" id="A0A6M8NLX2"/>
<evidence type="ECO:0000256" key="2">
    <source>
        <dbReference type="ARBA" id="ARBA00022803"/>
    </source>
</evidence>
<evidence type="ECO:0000313" key="4">
    <source>
        <dbReference type="Proteomes" id="UP000290378"/>
    </source>
</evidence>
<comment type="caution">
    <text evidence="3">The sequence shown here is derived from an EMBL/GenBank/DDBJ whole genome shotgun (WGS) entry which is preliminary data.</text>
</comment>
<organism evidence="3 4">
    <name type="scientific">Arcobacter cloacae</name>
    <dbReference type="NCBI Taxonomy" id="1054034"/>
    <lineage>
        <taxon>Bacteria</taxon>
        <taxon>Pseudomonadati</taxon>
        <taxon>Campylobacterota</taxon>
        <taxon>Epsilonproteobacteria</taxon>
        <taxon>Campylobacterales</taxon>
        <taxon>Arcobacteraceae</taxon>
        <taxon>Arcobacter</taxon>
    </lineage>
</organism>
<dbReference type="Gene3D" id="1.25.40.10">
    <property type="entry name" value="Tetratricopeptide repeat domain"/>
    <property type="match status" value="1"/>
</dbReference>
<keyword evidence="2" id="KW-0802">TPR repeat</keyword>
<dbReference type="SUPFAM" id="SSF48452">
    <property type="entry name" value="TPR-like"/>
    <property type="match status" value="1"/>
</dbReference>
<dbReference type="PANTHER" id="PTHR45586">
    <property type="entry name" value="TPR REPEAT-CONTAINING PROTEIN PA4667"/>
    <property type="match status" value="1"/>
</dbReference>
<dbReference type="Proteomes" id="UP000290378">
    <property type="component" value="Unassembled WGS sequence"/>
</dbReference>
<dbReference type="Pfam" id="PF00515">
    <property type="entry name" value="TPR_1"/>
    <property type="match status" value="2"/>
</dbReference>
<dbReference type="SMART" id="SM00028">
    <property type="entry name" value="TPR"/>
    <property type="match status" value="2"/>
</dbReference>
<protein>
    <submittedName>
        <fullName evidence="3">Uncharacterized protein</fullName>
    </submittedName>
</protein>
<accession>A0A6M8NLX2</accession>